<gene>
    <name evidence="2" type="ORF">Pla175_03910</name>
</gene>
<organism evidence="2 3">
    <name type="scientific">Pirellulimonas nuda</name>
    <dbReference type="NCBI Taxonomy" id="2528009"/>
    <lineage>
        <taxon>Bacteria</taxon>
        <taxon>Pseudomonadati</taxon>
        <taxon>Planctomycetota</taxon>
        <taxon>Planctomycetia</taxon>
        <taxon>Pirellulales</taxon>
        <taxon>Lacipirellulaceae</taxon>
        <taxon>Pirellulimonas</taxon>
    </lineage>
</organism>
<sequence length="55" mass="6551">MRPGSKQFWRDTIWVLPAVTVVSVALAYWWTPWFLFYIPFTALVLAWMAFVRGQE</sequence>
<proteinExistence type="predicted"/>
<keyword evidence="1" id="KW-0812">Transmembrane</keyword>
<evidence type="ECO:0000313" key="2">
    <source>
        <dbReference type="EMBL" id="QDU87037.1"/>
    </source>
</evidence>
<protein>
    <submittedName>
        <fullName evidence="2">Uncharacterized protein</fullName>
    </submittedName>
</protein>
<keyword evidence="1" id="KW-0472">Membrane</keyword>
<accession>A0A518D6D9</accession>
<dbReference type="RefSeq" id="WP_197527206.1">
    <property type="nucleotide sequence ID" value="NZ_CP036291.1"/>
</dbReference>
<dbReference type="Proteomes" id="UP000317429">
    <property type="component" value="Chromosome"/>
</dbReference>
<evidence type="ECO:0000256" key="1">
    <source>
        <dbReference type="SAM" id="Phobius"/>
    </source>
</evidence>
<evidence type="ECO:0000313" key="3">
    <source>
        <dbReference type="Proteomes" id="UP000317429"/>
    </source>
</evidence>
<keyword evidence="1" id="KW-1133">Transmembrane helix</keyword>
<keyword evidence="3" id="KW-1185">Reference proteome</keyword>
<name>A0A518D6D9_9BACT</name>
<feature type="transmembrane region" description="Helical" evidence="1">
    <location>
        <begin position="12"/>
        <end position="30"/>
    </location>
</feature>
<feature type="transmembrane region" description="Helical" evidence="1">
    <location>
        <begin position="36"/>
        <end position="53"/>
    </location>
</feature>
<reference evidence="2 3" key="1">
    <citation type="submission" date="2019-02" db="EMBL/GenBank/DDBJ databases">
        <title>Deep-cultivation of Planctomycetes and their phenomic and genomic characterization uncovers novel biology.</title>
        <authorList>
            <person name="Wiegand S."/>
            <person name="Jogler M."/>
            <person name="Boedeker C."/>
            <person name="Pinto D."/>
            <person name="Vollmers J."/>
            <person name="Rivas-Marin E."/>
            <person name="Kohn T."/>
            <person name="Peeters S.H."/>
            <person name="Heuer A."/>
            <person name="Rast P."/>
            <person name="Oberbeckmann S."/>
            <person name="Bunk B."/>
            <person name="Jeske O."/>
            <person name="Meyerdierks A."/>
            <person name="Storesund J.E."/>
            <person name="Kallscheuer N."/>
            <person name="Luecker S."/>
            <person name="Lage O.M."/>
            <person name="Pohl T."/>
            <person name="Merkel B.J."/>
            <person name="Hornburger P."/>
            <person name="Mueller R.-W."/>
            <person name="Bruemmer F."/>
            <person name="Labrenz M."/>
            <person name="Spormann A.M."/>
            <person name="Op den Camp H."/>
            <person name="Overmann J."/>
            <person name="Amann R."/>
            <person name="Jetten M.S.M."/>
            <person name="Mascher T."/>
            <person name="Medema M.H."/>
            <person name="Devos D.P."/>
            <person name="Kaster A.-K."/>
            <person name="Ovreas L."/>
            <person name="Rohde M."/>
            <person name="Galperin M.Y."/>
            <person name="Jogler C."/>
        </authorList>
    </citation>
    <scope>NUCLEOTIDE SEQUENCE [LARGE SCALE GENOMIC DNA]</scope>
    <source>
        <strain evidence="2 3">Pla175</strain>
    </source>
</reference>
<dbReference type="EMBL" id="CP036291">
    <property type="protein sequence ID" value="QDU87037.1"/>
    <property type="molecule type" value="Genomic_DNA"/>
</dbReference>
<dbReference type="KEGG" id="pnd:Pla175_03910"/>
<dbReference type="AlphaFoldDB" id="A0A518D6D9"/>